<dbReference type="PANTHER" id="PTHR43420">
    <property type="entry name" value="ACETYLTRANSFERASE"/>
    <property type="match status" value="1"/>
</dbReference>
<comment type="caution">
    <text evidence="4">The sequence shown here is derived from an EMBL/GenBank/DDBJ whole genome shotgun (WGS) entry which is preliminary data.</text>
</comment>
<gene>
    <name evidence="4" type="ORF">I6U48_07325</name>
</gene>
<dbReference type="PANTHER" id="PTHR43420:SF44">
    <property type="entry name" value="ACETYLTRANSFERASE YPEA"/>
    <property type="match status" value="1"/>
</dbReference>
<dbReference type="InterPro" id="IPR000182">
    <property type="entry name" value="GNAT_dom"/>
</dbReference>
<accession>A0A949TI93</accession>
<dbReference type="AlphaFoldDB" id="A0A949TI93"/>
<dbReference type="PROSITE" id="PS51186">
    <property type="entry name" value="GNAT"/>
    <property type="match status" value="2"/>
</dbReference>
<dbReference type="CDD" id="cd04301">
    <property type="entry name" value="NAT_SF"/>
    <property type="match status" value="2"/>
</dbReference>
<protein>
    <submittedName>
        <fullName evidence="4">GNAT family N-acetyltransferase</fullName>
    </submittedName>
</protein>
<name>A0A949TI93_9CLOT</name>
<dbReference type="RefSeq" id="WP_218319764.1">
    <property type="nucleotide sequence ID" value="NZ_JAEEGC010000032.1"/>
</dbReference>
<keyword evidence="2" id="KW-0012">Acyltransferase</keyword>
<keyword evidence="5" id="KW-1185">Reference proteome</keyword>
<dbReference type="EMBL" id="JAEEGC010000032">
    <property type="protein sequence ID" value="MBV7272730.1"/>
    <property type="molecule type" value="Genomic_DNA"/>
</dbReference>
<evidence type="ECO:0000256" key="1">
    <source>
        <dbReference type="ARBA" id="ARBA00022679"/>
    </source>
</evidence>
<evidence type="ECO:0000256" key="2">
    <source>
        <dbReference type="ARBA" id="ARBA00023315"/>
    </source>
</evidence>
<proteinExistence type="predicted"/>
<evidence type="ECO:0000313" key="4">
    <source>
        <dbReference type="EMBL" id="MBV7272730.1"/>
    </source>
</evidence>
<dbReference type="GO" id="GO:0016747">
    <property type="term" value="F:acyltransferase activity, transferring groups other than amino-acyl groups"/>
    <property type="evidence" value="ECO:0007669"/>
    <property type="project" value="InterPro"/>
</dbReference>
<organism evidence="4 5">
    <name type="scientific">Clostridium thailandense</name>
    <dbReference type="NCBI Taxonomy" id="2794346"/>
    <lineage>
        <taxon>Bacteria</taxon>
        <taxon>Bacillati</taxon>
        <taxon>Bacillota</taxon>
        <taxon>Clostridia</taxon>
        <taxon>Eubacteriales</taxon>
        <taxon>Clostridiaceae</taxon>
        <taxon>Clostridium</taxon>
    </lineage>
</organism>
<dbReference type="Proteomes" id="UP000694308">
    <property type="component" value="Unassembled WGS sequence"/>
</dbReference>
<feature type="domain" description="N-acetyltransferase" evidence="3">
    <location>
        <begin position="2"/>
        <end position="156"/>
    </location>
</feature>
<dbReference type="Pfam" id="PF00583">
    <property type="entry name" value="Acetyltransf_1"/>
    <property type="match status" value="2"/>
</dbReference>
<feature type="domain" description="N-acetyltransferase" evidence="3">
    <location>
        <begin position="158"/>
        <end position="282"/>
    </location>
</feature>
<reference evidence="4" key="1">
    <citation type="submission" date="2020-12" db="EMBL/GenBank/DDBJ databases">
        <title>Clostridium thailandense sp. nov., a novel acetogenic bacterium isolated from peat land soil in Thailand.</title>
        <authorList>
            <person name="Chaikitkaew S."/>
            <person name="Birkeland N.K."/>
        </authorList>
    </citation>
    <scope>NUCLEOTIDE SEQUENCE</scope>
    <source>
        <strain evidence="4">PL3</strain>
    </source>
</reference>
<evidence type="ECO:0000313" key="5">
    <source>
        <dbReference type="Proteomes" id="UP000694308"/>
    </source>
</evidence>
<keyword evidence="1" id="KW-0808">Transferase</keyword>
<dbReference type="InterPro" id="IPR050680">
    <property type="entry name" value="YpeA/RimI_acetyltransf"/>
</dbReference>
<sequence length="282" mass="32765">MINYKRCLEASYESIYKAFKLGFSDYVVPMNLEIEDFISRFFGPEGNSLEHSFIAFDDELPIGIVLGGIRMFDGLKTMRCGTLCIEPDHRGKGIANKLMKLHIEEAKQKKCHRIFLEVIKTNERALRFYKNIGYNSMNDLKYFSIKVENLSIKPKEYIKFYEVSFDKIADYRSYLKDTHINWQSDIQCFENSTTHAYLTAMDSGKNAGYIVMSKKGKIEQLYVEHEYRCRGIATNLVAAAADKVKTESVSICLPNNSILECFLIKSHFFKDKIEQFEMYRPL</sequence>
<evidence type="ECO:0000259" key="3">
    <source>
        <dbReference type="PROSITE" id="PS51186"/>
    </source>
</evidence>